<dbReference type="EMBL" id="RJJR01000001">
    <property type="protein sequence ID" value="RNI40085.1"/>
    <property type="molecule type" value="Genomic_DNA"/>
</dbReference>
<keyword evidence="2" id="KW-1133">Transmembrane helix</keyword>
<keyword evidence="4" id="KW-1185">Reference proteome</keyword>
<dbReference type="Proteomes" id="UP000267223">
    <property type="component" value="Unassembled WGS sequence"/>
</dbReference>
<reference evidence="3 4" key="1">
    <citation type="submission" date="2018-11" db="EMBL/GenBank/DDBJ databases">
        <title>Draft genome sequence of Ferruginibacter sp. BO-59.</title>
        <authorList>
            <person name="Im W.T."/>
        </authorList>
    </citation>
    <scope>NUCLEOTIDE SEQUENCE [LARGE SCALE GENOMIC DNA]</scope>
    <source>
        <strain evidence="3 4">BO-59</strain>
    </source>
</reference>
<accession>A0A3M9NRK0</accession>
<evidence type="ECO:0000313" key="3">
    <source>
        <dbReference type="EMBL" id="RNI40085.1"/>
    </source>
</evidence>
<feature type="compositionally biased region" description="Polar residues" evidence="1">
    <location>
        <begin position="165"/>
        <end position="175"/>
    </location>
</feature>
<protein>
    <submittedName>
        <fullName evidence="3">Uncharacterized protein</fullName>
    </submittedName>
</protein>
<feature type="region of interest" description="Disordered" evidence="1">
    <location>
        <begin position="154"/>
        <end position="175"/>
    </location>
</feature>
<dbReference type="AlphaFoldDB" id="A0A3M9NRK0"/>
<keyword evidence="2" id="KW-0812">Transmembrane</keyword>
<name>A0A3M9NRK0_9BACT</name>
<evidence type="ECO:0000256" key="1">
    <source>
        <dbReference type="SAM" id="MobiDB-lite"/>
    </source>
</evidence>
<dbReference type="RefSeq" id="WP_123118975.1">
    <property type="nucleotide sequence ID" value="NZ_RJJR01000001.1"/>
</dbReference>
<feature type="transmembrane region" description="Helical" evidence="2">
    <location>
        <begin position="80"/>
        <end position="98"/>
    </location>
</feature>
<proteinExistence type="predicted"/>
<keyword evidence="2" id="KW-0472">Membrane</keyword>
<evidence type="ECO:0000313" key="4">
    <source>
        <dbReference type="Proteomes" id="UP000267223"/>
    </source>
</evidence>
<organism evidence="3 4">
    <name type="scientific">Hanamia caeni</name>
    <dbReference type="NCBI Taxonomy" id="2294116"/>
    <lineage>
        <taxon>Bacteria</taxon>
        <taxon>Pseudomonadati</taxon>
        <taxon>Bacteroidota</taxon>
        <taxon>Chitinophagia</taxon>
        <taxon>Chitinophagales</taxon>
        <taxon>Chitinophagaceae</taxon>
        <taxon>Hanamia</taxon>
    </lineage>
</organism>
<comment type="caution">
    <text evidence="3">The sequence shown here is derived from an EMBL/GenBank/DDBJ whole genome shotgun (WGS) entry which is preliminary data.</text>
</comment>
<evidence type="ECO:0000256" key="2">
    <source>
        <dbReference type="SAM" id="Phobius"/>
    </source>
</evidence>
<sequence>MKSENYDELMDKFYAGKASAEDIGILKGKGLLDDQDLFYAEALRLERAQKMDWDFEDLMNEITATKVVALPPRSVRMKRMMAAAAVVATILLACIFWPQQDNRKQIVLVPVISKKADSAVDLSPKAALPVDKVKDSALLSEDIKTHPRSIKNYSVKTRKYRPSKSSKGAATDQEQTAARDDDLMVMVNGKRIIDKADAIAITKESLSMVSRDFTNVVDQLKPIGQIKIKL</sequence>
<gene>
    <name evidence="3" type="ORF">EFY79_01945</name>
</gene>